<evidence type="ECO:0000313" key="3">
    <source>
        <dbReference type="EMBL" id="KAG0017198.1"/>
    </source>
</evidence>
<gene>
    <name evidence="3" type="ORF">BGZ80_008528</name>
</gene>
<proteinExistence type="predicted"/>
<evidence type="ECO:0000256" key="1">
    <source>
        <dbReference type="SAM" id="MobiDB-lite"/>
    </source>
</evidence>
<dbReference type="SUPFAM" id="SSF81296">
    <property type="entry name" value="E set domains"/>
    <property type="match status" value="1"/>
</dbReference>
<organism evidence="3 4">
    <name type="scientific">Entomortierella chlamydospora</name>
    <dbReference type="NCBI Taxonomy" id="101097"/>
    <lineage>
        <taxon>Eukaryota</taxon>
        <taxon>Fungi</taxon>
        <taxon>Fungi incertae sedis</taxon>
        <taxon>Mucoromycota</taxon>
        <taxon>Mortierellomycotina</taxon>
        <taxon>Mortierellomycetes</taxon>
        <taxon>Mortierellales</taxon>
        <taxon>Mortierellaceae</taxon>
        <taxon>Entomortierella</taxon>
    </lineage>
</organism>
<dbReference type="InterPro" id="IPR014752">
    <property type="entry name" value="Arrestin-like_C"/>
</dbReference>
<accession>A0A9P6T192</accession>
<dbReference type="InterPro" id="IPR011022">
    <property type="entry name" value="Arrestin_C-like"/>
</dbReference>
<reference evidence="3" key="1">
    <citation type="journal article" date="2020" name="Fungal Divers.">
        <title>Resolving the Mortierellaceae phylogeny through synthesis of multi-gene phylogenetics and phylogenomics.</title>
        <authorList>
            <person name="Vandepol N."/>
            <person name="Liber J."/>
            <person name="Desiro A."/>
            <person name="Na H."/>
            <person name="Kennedy M."/>
            <person name="Barry K."/>
            <person name="Grigoriev I.V."/>
            <person name="Miller A.N."/>
            <person name="O'Donnell K."/>
            <person name="Stajich J.E."/>
            <person name="Bonito G."/>
        </authorList>
    </citation>
    <scope>NUCLEOTIDE SEQUENCE</scope>
    <source>
        <strain evidence="3">NRRL 2769</strain>
    </source>
</reference>
<protein>
    <recommendedName>
        <fullName evidence="2">Arrestin C-terminal-like domain-containing protein</fullName>
    </recommendedName>
</protein>
<dbReference type="Pfam" id="PF02752">
    <property type="entry name" value="Arrestin_C"/>
    <property type="match status" value="1"/>
</dbReference>
<evidence type="ECO:0000313" key="4">
    <source>
        <dbReference type="Proteomes" id="UP000703661"/>
    </source>
</evidence>
<dbReference type="InterPro" id="IPR014756">
    <property type="entry name" value="Ig_E-set"/>
</dbReference>
<sequence length="400" mass="43520">MYLPLVPNVVPTSARTAPSSSVMSSHGSTSTPTFETSTQIVMETPTPTPTPTLASPLGTINASIKCKVGVCIGEFVSMTLKVENQSQTDLHSIHLSLVRQISYASSTQPPYTYTSPESTTVNTAIIPIAKPNNAGSSWNQQLQFIIPTNLGLIPSISTAITPLFKVDYFVLVSIPIPQRRNSIVSRLINRKRSLSIFSSASSSIAETSLPGQAQTQQPSEKILPTKGPSAIQFTPIPIVVGTISPHNCHKRFKWPVPNYLEVTDRPTFVRDKFEEEMIKHLAGLESLIMEEDDDDNIDSLIYTAMGSGSSEESDDDDDPMQSRVPARFRSNNRVMPVSGLGTPPPSPPQYVASIVDDVQSIHSITESFGIDRNMYGAPSGHRSLGLGRSLLVARHHIKIQ</sequence>
<feature type="domain" description="Arrestin C-terminal-like" evidence="2">
    <location>
        <begin position="67"/>
        <end position="178"/>
    </location>
</feature>
<dbReference type="OrthoDB" id="2438877at2759"/>
<name>A0A9P6T192_9FUNG</name>
<comment type="caution">
    <text evidence="3">The sequence shown here is derived from an EMBL/GenBank/DDBJ whole genome shotgun (WGS) entry which is preliminary data.</text>
</comment>
<evidence type="ECO:0000259" key="2">
    <source>
        <dbReference type="Pfam" id="PF02752"/>
    </source>
</evidence>
<dbReference type="Proteomes" id="UP000703661">
    <property type="component" value="Unassembled WGS sequence"/>
</dbReference>
<keyword evidence="4" id="KW-1185">Reference proteome</keyword>
<feature type="region of interest" description="Disordered" evidence="1">
    <location>
        <begin position="14"/>
        <end position="34"/>
    </location>
</feature>
<dbReference type="EMBL" id="JAAAID010000465">
    <property type="protein sequence ID" value="KAG0017198.1"/>
    <property type="molecule type" value="Genomic_DNA"/>
</dbReference>
<feature type="compositionally biased region" description="Low complexity" evidence="1">
    <location>
        <begin position="19"/>
        <end position="30"/>
    </location>
</feature>
<dbReference type="Gene3D" id="2.60.40.640">
    <property type="match status" value="1"/>
</dbReference>
<dbReference type="AlphaFoldDB" id="A0A9P6T192"/>